<dbReference type="InterPro" id="IPR000160">
    <property type="entry name" value="GGDEF_dom"/>
</dbReference>
<reference evidence="5" key="2">
    <citation type="submission" date="2020-09" db="EMBL/GenBank/DDBJ databases">
        <authorList>
            <person name="Sun Q."/>
            <person name="Zhou Y."/>
        </authorList>
    </citation>
    <scope>NUCLEOTIDE SEQUENCE</scope>
    <source>
        <strain evidence="5">CGMCC 1.15320</strain>
    </source>
</reference>
<keyword evidence="3" id="KW-0812">Transmembrane</keyword>
<comment type="caution">
    <text evidence="5">The sequence shown here is derived from an EMBL/GenBank/DDBJ whole genome shotgun (WGS) entry which is preliminary data.</text>
</comment>
<dbReference type="PANTHER" id="PTHR45138">
    <property type="entry name" value="REGULATORY COMPONENTS OF SENSORY TRANSDUCTION SYSTEM"/>
    <property type="match status" value="1"/>
</dbReference>
<dbReference type="PROSITE" id="PS50887">
    <property type="entry name" value="GGDEF"/>
    <property type="match status" value="1"/>
</dbReference>
<dbReference type="Pfam" id="PF00990">
    <property type="entry name" value="GGDEF"/>
    <property type="match status" value="1"/>
</dbReference>
<feature type="transmembrane region" description="Helical" evidence="3">
    <location>
        <begin position="59"/>
        <end position="80"/>
    </location>
</feature>
<dbReference type="FunFam" id="3.30.70.270:FF:000001">
    <property type="entry name" value="Diguanylate cyclase domain protein"/>
    <property type="match status" value="1"/>
</dbReference>
<dbReference type="RefSeq" id="WP_188721709.1">
    <property type="nucleotide sequence ID" value="NZ_BMIF01000008.1"/>
</dbReference>
<evidence type="ECO:0000313" key="5">
    <source>
        <dbReference type="EMBL" id="GGA72594.1"/>
    </source>
</evidence>
<dbReference type="InterPro" id="IPR029787">
    <property type="entry name" value="Nucleotide_cyclase"/>
</dbReference>
<dbReference type="InterPro" id="IPR050469">
    <property type="entry name" value="Diguanylate_Cyclase"/>
</dbReference>
<evidence type="ECO:0000256" key="1">
    <source>
        <dbReference type="ARBA" id="ARBA00012528"/>
    </source>
</evidence>
<keyword evidence="6" id="KW-1185">Reference proteome</keyword>
<feature type="transmembrane region" description="Helical" evidence="3">
    <location>
        <begin position="187"/>
        <end position="207"/>
    </location>
</feature>
<dbReference type="CDD" id="cd01949">
    <property type="entry name" value="GGDEF"/>
    <property type="match status" value="1"/>
</dbReference>
<gene>
    <name evidence="5" type="ORF">GCM10011385_28110</name>
</gene>
<comment type="catalytic activity">
    <reaction evidence="2">
        <text>2 GTP = 3',3'-c-di-GMP + 2 diphosphate</text>
        <dbReference type="Rhea" id="RHEA:24898"/>
        <dbReference type="ChEBI" id="CHEBI:33019"/>
        <dbReference type="ChEBI" id="CHEBI:37565"/>
        <dbReference type="ChEBI" id="CHEBI:58805"/>
        <dbReference type="EC" id="2.7.7.65"/>
    </reaction>
</comment>
<feature type="transmembrane region" description="Helical" evidence="3">
    <location>
        <begin position="6"/>
        <end position="25"/>
    </location>
</feature>
<name>A0A916RYM0_9HYPH</name>
<evidence type="ECO:0000256" key="3">
    <source>
        <dbReference type="SAM" id="Phobius"/>
    </source>
</evidence>
<dbReference type="NCBIfam" id="TIGR00254">
    <property type="entry name" value="GGDEF"/>
    <property type="match status" value="1"/>
</dbReference>
<keyword evidence="3" id="KW-0472">Membrane</keyword>
<dbReference type="Gene3D" id="3.30.70.270">
    <property type="match status" value="1"/>
</dbReference>
<dbReference type="EC" id="2.7.7.65" evidence="1"/>
<dbReference type="AlphaFoldDB" id="A0A916RYM0"/>
<dbReference type="PANTHER" id="PTHR45138:SF9">
    <property type="entry name" value="DIGUANYLATE CYCLASE DGCM-RELATED"/>
    <property type="match status" value="1"/>
</dbReference>
<dbReference type="EMBL" id="BMIF01000008">
    <property type="protein sequence ID" value="GGA72594.1"/>
    <property type="molecule type" value="Genomic_DNA"/>
</dbReference>
<evidence type="ECO:0000259" key="4">
    <source>
        <dbReference type="PROSITE" id="PS50887"/>
    </source>
</evidence>
<feature type="transmembrane region" description="Helical" evidence="3">
    <location>
        <begin position="115"/>
        <end position="135"/>
    </location>
</feature>
<dbReference type="GO" id="GO:0052621">
    <property type="term" value="F:diguanylate cyclase activity"/>
    <property type="evidence" value="ECO:0007669"/>
    <property type="project" value="UniProtKB-EC"/>
</dbReference>
<proteinExistence type="predicted"/>
<reference evidence="5" key="1">
    <citation type="journal article" date="2014" name="Int. J. Syst. Evol. Microbiol.">
        <title>Complete genome sequence of Corynebacterium casei LMG S-19264T (=DSM 44701T), isolated from a smear-ripened cheese.</title>
        <authorList>
            <consortium name="US DOE Joint Genome Institute (JGI-PGF)"/>
            <person name="Walter F."/>
            <person name="Albersmeier A."/>
            <person name="Kalinowski J."/>
            <person name="Ruckert C."/>
        </authorList>
    </citation>
    <scope>NUCLEOTIDE SEQUENCE</scope>
    <source>
        <strain evidence="5">CGMCC 1.15320</strain>
    </source>
</reference>
<organism evidence="5 6">
    <name type="scientific">Nitratireductor aestuarii</name>
    <dbReference type="NCBI Taxonomy" id="1735103"/>
    <lineage>
        <taxon>Bacteria</taxon>
        <taxon>Pseudomonadati</taxon>
        <taxon>Pseudomonadota</taxon>
        <taxon>Alphaproteobacteria</taxon>
        <taxon>Hyphomicrobiales</taxon>
        <taxon>Phyllobacteriaceae</taxon>
        <taxon>Nitratireductor</taxon>
    </lineage>
</organism>
<protein>
    <recommendedName>
        <fullName evidence="1">diguanylate cyclase</fullName>
        <ecNumber evidence="1">2.7.7.65</ecNumber>
    </recommendedName>
</protein>
<accession>A0A916RYM0</accession>
<feature type="transmembrane region" description="Helical" evidence="3">
    <location>
        <begin position="87"/>
        <end position="109"/>
    </location>
</feature>
<dbReference type="InterPro" id="IPR043128">
    <property type="entry name" value="Rev_trsase/Diguanyl_cyclase"/>
</dbReference>
<keyword evidence="3" id="KW-1133">Transmembrane helix</keyword>
<evidence type="ECO:0000313" key="6">
    <source>
        <dbReference type="Proteomes" id="UP000636264"/>
    </source>
</evidence>
<dbReference type="Proteomes" id="UP000636264">
    <property type="component" value="Unassembled WGS sequence"/>
</dbReference>
<dbReference type="SUPFAM" id="SSF55073">
    <property type="entry name" value="Nucleotide cyclase"/>
    <property type="match status" value="1"/>
</dbReference>
<sequence length="391" mass="42483">MPPQLIPPFLVAALGTVTGILWLVTRRDNPSLIFTTAGFYLIALGLAVHVLVIPYDENIAVVGSNVLYGIGAASLTYGLIKRSHQPGGVAMLAVMCIAIAFGTVWFAYISKSSAGQTYVINIGFSALLLFGAWRTRQLARGNTGDQLLFWWFLAVGIHYIPRAYLMATNVSEADTLPNGTFLSVIQLFPMAGLILLFGVITIIATGLDIINAIQDERDTDALTRVHNRRGLERLLRTTDWASKLPVSVLICDIDHFKQVNDRYGHAGGDQILEHFAGSLMANVRPNDIVARLGGEEFVVIMPATELSGGVAVAERIRSSNARMGDDSIAPGYIVQCSIGVAELQTDEDLWSAIRRADELLYQAKQQGRNRVVSSAGLSNLIKFPETALKKA</sequence>
<dbReference type="SMART" id="SM00267">
    <property type="entry name" value="GGDEF"/>
    <property type="match status" value="1"/>
</dbReference>
<feature type="transmembrane region" description="Helical" evidence="3">
    <location>
        <begin position="147"/>
        <end position="167"/>
    </location>
</feature>
<evidence type="ECO:0000256" key="2">
    <source>
        <dbReference type="ARBA" id="ARBA00034247"/>
    </source>
</evidence>
<feature type="domain" description="GGDEF" evidence="4">
    <location>
        <begin position="244"/>
        <end position="376"/>
    </location>
</feature>
<feature type="transmembrane region" description="Helical" evidence="3">
    <location>
        <begin position="32"/>
        <end position="53"/>
    </location>
</feature>